<accession>A0A0W0WX06</accession>
<comment type="subcellular location">
    <subcellularLocation>
        <location evidence="8">Cytoplasm</location>
    </subcellularLocation>
</comment>
<keyword evidence="5 8" id="KW-0645">Protease</keyword>
<comment type="cofactor">
    <cofactor evidence="8">
        <name>Mn(2+)</name>
        <dbReference type="ChEBI" id="CHEBI:29035"/>
    </cofactor>
    <text evidence="8">Binds 2 manganese ions per subunit.</text>
</comment>
<comment type="similarity">
    <text evidence="3 8">Belongs to the peptidase M17 family.</text>
</comment>
<gene>
    <name evidence="10" type="primary">pepA_2</name>
    <name evidence="8" type="synonym">pepA</name>
    <name evidence="10" type="ORF">Loak_1992</name>
</gene>
<evidence type="ECO:0000256" key="6">
    <source>
        <dbReference type="ARBA" id="ARBA00022801"/>
    </source>
</evidence>
<dbReference type="SUPFAM" id="SSF52949">
    <property type="entry name" value="Macro domain-like"/>
    <property type="match status" value="1"/>
</dbReference>
<keyword evidence="7 8" id="KW-0464">Manganese</keyword>
<dbReference type="Pfam" id="PF02789">
    <property type="entry name" value="Peptidase_M17_N"/>
    <property type="match status" value="1"/>
</dbReference>
<evidence type="ECO:0000256" key="4">
    <source>
        <dbReference type="ARBA" id="ARBA00022438"/>
    </source>
</evidence>
<dbReference type="EMBL" id="LNYP01000031">
    <property type="protein sequence ID" value="KTD36856.1"/>
    <property type="molecule type" value="Genomic_DNA"/>
</dbReference>
<comment type="catalytic activity">
    <reaction evidence="2 8">
        <text>Release of an N-terminal amino acid, preferentially leucine, but not glutamic or aspartic acids.</text>
        <dbReference type="EC" id="3.4.11.10"/>
    </reaction>
</comment>
<dbReference type="InterPro" id="IPR011356">
    <property type="entry name" value="Leucine_aapep/pepB"/>
</dbReference>
<dbReference type="AlphaFoldDB" id="A0A0W0WX06"/>
<dbReference type="InterPro" id="IPR043472">
    <property type="entry name" value="Macro_dom-like"/>
</dbReference>
<dbReference type="EC" id="3.4.11.1" evidence="8"/>
<feature type="binding site" evidence="8">
    <location>
        <position position="256"/>
    </location>
    <ligand>
        <name>Mn(2+)</name>
        <dbReference type="ChEBI" id="CHEBI:29035"/>
        <label>1</label>
    </ligand>
</feature>
<evidence type="ECO:0000259" key="9">
    <source>
        <dbReference type="PROSITE" id="PS00631"/>
    </source>
</evidence>
<evidence type="ECO:0000256" key="8">
    <source>
        <dbReference type="HAMAP-Rule" id="MF_00181"/>
    </source>
</evidence>
<dbReference type="NCBIfam" id="NF002074">
    <property type="entry name" value="PRK00913.1-4"/>
    <property type="match status" value="1"/>
</dbReference>
<dbReference type="Pfam" id="PF00883">
    <property type="entry name" value="Peptidase_M17"/>
    <property type="match status" value="1"/>
</dbReference>
<feature type="active site" evidence="8">
    <location>
        <position position="263"/>
    </location>
</feature>
<feature type="binding site" evidence="8">
    <location>
        <position position="274"/>
    </location>
    <ligand>
        <name>Mn(2+)</name>
        <dbReference type="ChEBI" id="CHEBI:29035"/>
        <label>2</label>
    </ligand>
</feature>
<evidence type="ECO:0000256" key="7">
    <source>
        <dbReference type="ARBA" id="ARBA00023211"/>
    </source>
</evidence>
<dbReference type="GO" id="GO:0006508">
    <property type="term" value="P:proteolysis"/>
    <property type="evidence" value="ECO:0007669"/>
    <property type="project" value="UniProtKB-KW"/>
</dbReference>
<dbReference type="InterPro" id="IPR008283">
    <property type="entry name" value="Peptidase_M17_N"/>
</dbReference>
<feature type="domain" description="Cytosol aminopeptidase" evidence="9">
    <location>
        <begin position="331"/>
        <end position="338"/>
    </location>
</feature>
<protein>
    <recommendedName>
        <fullName evidence="8">Probable cytosol aminopeptidase</fullName>
        <ecNumber evidence="8">3.4.11.1</ecNumber>
    </recommendedName>
    <alternativeName>
        <fullName evidence="8">Leucine aminopeptidase</fullName>
        <shortName evidence="8">LAP</shortName>
        <ecNumber evidence="8">3.4.11.10</ecNumber>
    </alternativeName>
    <alternativeName>
        <fullName evidence="8">Leucyl aminopeptidase</fullName>
    </alternativeName>
</protein>
<keyword evidence="8" id="KW-0963">Cytoplasm</keyword>
<evidence type="ECO:0000313" key="11">
    <source>
        <dbReference type="Proteomes" id="UP000054858"/>
    </source>
</evidence>
<dbReference type="PRINTS" id="PR00481">
    <property type="entry name" value="LAMNOPPTDASE"/>
</dbReference>
<dbReference type="SUPFAM" id="SSF53187">
    <property type="entry name" value="Zn-dependent exopeptidases"/>
    <property type="match status" value="1"/>
</dbReference>
<comment type="caution">
    <text evidence="10">The sequence shown here is derived from an EMBL/GenBank/DDBJ whole genome shotgun (WGS) entry which is preliminary data.</text>
</comment>
<dbReference type="Gene3D" id="3.40.220.10">
    <property type="entry name" value="Leucine Aminopeptidase, subunit E, domain 1"/>
    <property type="match status" value="1"/>
</dbReference>
<feature type="binding site" evidence="8">
    <location>
        <position position="333"/>
    </location>
    <ligand>
        <name>Mn(2+)</name>
        <dbReference type="ChEBI" id="CHEBI:29035"/>
        <label>1</label>
    </ligand>
</feature>
<dbReference type="GO" id="GO:0030145">
    <property type="term" value="F:manganese ion binding"/>
    <property type="evidence" value="ECO:0007669"/>
    <property type="project" value="UniProtKB-UniRule"/>
</dbReference>
<dbReference type="Gene3D" id="3.40.630.10">
    <property type="entry name" value="Zn peptidases"/>
    <property type="match status" value="1"/>
</dbReference>
<dbReference type="PANTHER" id="PTHR11963">
    <property type="entry name" value="LEUCINE AMINOPEPTIDASE-RELATED"/>
    <property type="match status" value="1"/>
</dbReference>
<proteinExistence type="inferred from homology"/>
<dbReference type="InterPro" id="IPR023042">
    <property type="entry name" value="Peptidase_M17_leu_NH2_pept"/>
</dbReference>
<dbReference type="Proteomes" id="UP000054858">
    <property type="component" value="Unassembled WGS sequence"/>
</dbReference>
<keyword evidence="6 8" id="KW-0378">Hydrolase</keyword>
<sequence>MKYQLLENPAFTASECLVIGVFDNSNLPDFIRDFDKTHQALLQRLASKLTEKGDTAWQAEMDGHSVLLIHCGNKDQFSADVLEKCIRDVIGILLSQPLSQATICMPPITQYSPDWQMQQMILQIDAQCYQLLDFKSKKKKHRLSILNFFLPETTQDTIHQAQAIAEGIRFSRTLANYPANICTPTYLSQQAIELAQQHTQLHVKIMEAEEMRQLGMGALLAVAQGSKEPPKLIEMHYVGGGEMPPIILVGKGITFDSGGLSLKPGEAMTEMKYDMTGAASVLGTLKACALLKLPINVIGLVASAENMPSGTAVKPGDIITSLSKQTIEIINTDAEGRLVLADALTYAERFKPGFVIDIATLTGAMVVALGHVYTGFMTKDDELAQLLLNAAEQSRDKAWRLPLDNDYQEAIDSPIADMVNAAFDRTASSITAACFLSRFTEKYRWAHIDIAGTAWVSGKKRNATGRPVPLLIQLLRHVANSH</sequence>
<dbReference type="InterPro" id="IPR000819">
    <property type="entry name" value="Peptidase_M17_C"/>
</dbReference>
<organism evidence="10 11">
    <name type="scientific">Legionella oakridgensis</name>
    <dbReference type="NCBI Taxonomy" id="29423"/>
    <lineage>
        <taxon>Bacteria</taxon>
        <taxon>Pseudomonadati</taxon>
        <taxon>Pseudomonadota</taxon>
        <taxon>Gammaproteobacteria</taxon>
        <taxon>Legionellales</taxon>
        <taxon>Legionellaceae</taxon>
        <taxon>Legionella</taxon>
    </lineage>
</organism>
<dbReference type="GO" id="GO:0005737">
    <property type="term" value="C:cytoplasm"/>
    <property type="evidence" value="ECO:0007669"/>
    <property type="project" value="UniProtKB-SubCell"/>
</dbReference>
<dbReference type="PROSITE" id="PS00631">
    <property type="entry name" value="CYTOSOL_AP"/>
    <property type="match status" value="1"/>
</dbReference>
<evidence type="ECO:0000256" key="5">
    <source>
        <dbReference type="ARBA" id="ARBA00022670"/>
    </source>
</evidence>
<dbReference type="EC" id="3.4.11.10" evidence="8"/>
<feature type="binding site" evidence="8">
    <location>
        <position position="335"/>
    </location>
    <ligand>
        <name>Mn(2+)</name>
        <dbReference type="ChEBI" id="CHEBI:29035"/>
        <label>2</label>
    </ligand>
</feature>
<dbReference type="CDD" id="cd00433">
    <property type="entry name" value="Peptidase_M17"/>
    <property type="match status" value="1"/>
</dbReference>
<evidence type="ECO:0000313" key="10">
    <source>
        <dbReference type="EMBL" id="KTD36856.1"/>
    </source>
</evidence>
<dbReference type="PATRIC" id="fig|29423.5.peg.2091"/>
<keyword evidence="4 8" id="KW-0031">Aminopeptidase</keyword>
<feature type="binding site" evidence="8">
    <location>
        <position position="251"/>
    </location>
    <ligand>
        <name>Mn(2+)</name>
        <dbReference type="ChEBI" id="CHEBI:29035"/>
        <label>2</label>
    </ligand>
</feature>
<reference evidence="10 11" key="1">
    <citation type="submission" date="2015-11" db="EMBL/GenBank/DDBJ databases">
        <title>Genomic analysis of 38 Legionella species identifies large and diverse effector repertoires.</title>
        <authorList>
            <person name="Burstein D."/>
            <person name="Amaro F."/>
            <person name="Zusman T."/>
            <person name="Lifshitz Z."/>
            <person name="Cohen O."/>
            <person name="Gilbert J.A."/>
            <person name="Pupko T."/>
            <person name="Shuman H.A."/>
            <person name="Segal G."/>
        </authorList>
    </citation>
    <scope>NUCLEOTIDE SEQUENCE [LARGE SCALE GENOMIC DNA]</scope>
    <source>
        <strain evidence="10 11">Oak Ridge-10</strain>
    </source>
</reference>
<dbReference type="GO" id="GO:0070006">
    <property type="term" value="F:metalloaminopeptidase activity"/>
    <property type="evidence" value="ECO:0007669"/>
    <property type="project" value="InterPro"/>
</dbReference>
<keyword evidence="8" id="KW-0479">Metal-binding</keyword>
<comment type="catalytic activity">
    <reaction evidence="1 8">
        <text>Release of an N-terminal amino acid, Xaa-|-Yaa-, in which Xaa is preferably Leu, but may be other amino acids including Pro although not Arg or Lys, and Yaa may be Pro. Amino acid amides and methyl esters are also readily hydrolyzed, but rates on arylamides are exceedingly low.</text>
        <dbReference type="EC" id="3.4.11.1"/>
    </reaction>
</comment>
<dbReference type="HAMAP" id="MF_00181">
    <property type="entry name" value="Cytosol_peptidase_M17"/>
    <property type="match status" value="1"/>
</dbReference>
<dbReference type="PANTHER" id="PTHR11963:SF23">
    <property type="entry name" value="CYTOSOL AMINOPEPTIDASE"/>
    <property type="match status" value="1"/>
</dbReference>
<evidence type="ECO:0000256" key="3">
    <source>
        <dbReference type="ARBA" id="ARBA00009528"/>
    </source>
</evidence>
<feature type="binding site" evidence="8">
    <location>
        <position position="256"/>
    </location>
    <ligand>
        <name>Mn(2+)</name>
        <dbReference type="ChEBI" id="CHEBI:29035"/>
        <label>2</label>
    </ligand>
</feature>
<feature type="binding site" evidence="8">
    <location>
        <position position="335"/>
    </location>
    <ligand>
        <name>Mn(2+)</name>
        <dbReference type="ChEBI" id="CHEBI:29035"/>
        <label>1</label>
    </ligand>
</feature>
<evidence type="ECO:0000256" key="2">
    <source>
        <dbReference type="ARBA" id="ARBA00000967"/>
    </source>
</evidence>
<evidence type="ECO:0000256" key="1">
    <source>
        <dbReference type="ARBA" id="ARBA00000135"/>
    </source>
</evidence>
<comment type="function">
    <text evidence="8">Presumably involved in the processing and regular turnover of intracellular proteins. Catalyzes the removal of unsubstituted N-terminal amino acids from various peptides.</text>
</comment>
<dbReference type="RefSeq" id="WP_025385212.1">
    <property type="nucleotide sequence ID" value="NZ_LCUA01000027.1"/>
</dbReference>
<feature type="active site" evidence="8">
    <location>
        <position position="337"/>
    </location>
</feature>
<name>A0A0W0WX06_9GAMM</name>